<dbReference type="PANTHER" id="PTHR38684:SF1">
    <property type="entry name" value="PROTEIN AMPE"/>
    <property type="match status" value="1"/>
</dbReference>
<dbReference type="EMBL" id="RJUK01000001">
    <property type="protein sequence ID" value="ROQ19506.1"/>
    <property type="molecule type" value="Genomic_DNA"/>
</dbReference>
<proteinExistence type="predicted"/>
<feature type="transmembrane region" description="Helical" evidence="1">
    <location>
        <begin position="153"/>
        <end position="174"/>
    </location>
</feature>
<organism evidence="2 3">
    <name type="scientific">Marinimicrobium koreense</name>
    <dbReference type="NCBI Taxonomy" id="306545"/>
    <lineage>
        <taxon>Bacteria</taxon>
        <taxon>Pseudomonadati</taxon>
        <taxon>Pseudomonadota</taxon>
        <taxon>Gammaproteobacteria</taxon>
        <taxon>Cellvibrionales</taxon>
        <taxon>Cellvibrionaceae</taxon>
        <taxon>Marinimicrobium</taxon>
    </lineage>
</organism>
<sequence>MTFLSVFLVLVLVQWWGSGAPLQKDGWFDRYLHWLEQRPSRAWPKLQLLLAVVVPALVLWLLTWAVAEGLSQGWLIFIAVPVLLYSLGRGDFSAEVQAYVEASEREDSVSAARHLAALQGNAVEDADPEDWASMHRQALKTIAYRGCERMFAVLFWFLVLGPAGALMYRLSVLYRERSESAQVHRWLWLMEWPVVRVMGFTWAMAGNFDSCFFRCQRDLGDTRQGTSVLLYDQMLGALGRTEPEPADSAVDLDMIRASQPLYSRSLLLWVCVLALITLLA</sequence>
<reference evidence="2 3" key="1">
    <citation type="submission" date="2018-11" db="EMBL/GenBank/DDBJ databases">
        <title>Genomic Encyclopedia of Type Strains, Phase IV (KMG-IV): sequencing the most valuable type-strain genomes for metagenomic binning, comparative biology and taxonomic classification.</title>
        <authorList>
            <person name="Goeker M."/>
        </authorList>
    </citation>
    <scope>NUCLEOTIDE SEQUENCE [LARGE SCALE GENOMIC DNA]</scope>
    <source>
        <strain evidence="2 3">DSM 16974</strain>
    </source>
</reference>
<keyword evidence="1" id="KW-0472">Membrane</keyword>
<gene>
    <name evidence="2" type="ORF">EDC38_0090</name>
</gene>
<dbReference type="GO" id="GO:0048472">
    <property type="term" value="F:threonine-phosphate decarboxylase activity"/>
    <property type="evidence" value="ECO:0007669"/>
    <property type="project" value="InterPro"/>
</dbReference>
<dbReference type="Proteomes" id="UP000273643">
    <property type="component" value="Unassembled WGS sequence"/>
</dbReference>
<dbReference type="InterPro" id="IPR004485">
    <property type="entry name" value="Cobalamin_biosynth_CobD/CbiB"/>
</dbReference>
<dbReference type="GO" id="GO:0005886">
    <property type="term" value="C:plasma membrane"/>
    <property type="evidence" value="ECO:0007669"/>
    <property type="project" value="TreeGrafter"/>
</dbReference>
<feature type="transmembrane region" description="Helical" evidence="1">
    <location>
        <begin position="69"/>
        <end position="87"/>
    </location>
</feature>
<keyword evidence="1" id="KW-1133">Transmembrane helix</keyword>
<evidence type="ECO:0000313" key="2">
    <source>
        <dbReference type="EMBL" id="ROQ19506.1"/>
    </source>
</evidence>
<feature type="transmembrane region" description="Helical" evidence="1">
    <location>
        <begin position="186"/>
        <end position="205"/>
    </location>
</feature>
<dbReference type="OrthoDB" id="9811967at2"/>
<evidence type="ECO:0000313" key="3">
    <source>
        <dbReference type="Proteomes" id="UP000273643"/>
    </source>
</evidence>
<feature type="transmembrane region" description="Helical" evidence="1">
    <location>
        <begin position="261"/>
        <end position="279"/>
    </location>
</feature>
<dbReference type="GO" id="GO:0046677">
    <property type="term" value="P:response to antibiotic"/>
    <property type="evidence" value="ECO:0007669"/>
    <property type="project" value="TreeGrafter"/>
</dbReference>
<dbReference type="AlphaFoldDB" id="A0A3N1P3T9"/>
<dbReference type="RefSeq" id="WP_123636858.1">
    <property type="nucleotide sequence ID" value="NZ_RJUK01000001.1"/>
</dbReference>
<evidence type="ECO:0000256" key="1">
    <source>
        <dbReference type="SAM" id="Phobius"/>
    </source>
</evidence>
<dbReference type="GO" id="GO:0009236">
    <property type="term" value="P:cobalamin biosynthetic process"/>
    <property type="evidence" value="ECO:0007669"/>
    <property type="project" value="UniProtKB-UniPathway"/>
</dbReference>
<feature type="transmembrane region" description="Helical" evidence="1">
    <location>
        <begin position="43"/>
        <end position="62"/>
    </location>
</feature>
<dbReference type="UniPathway" id="UPA00148"/>
<protein>
    <submittedName>
        <fullName evidence="2">AmpE protein</fullName>
    </submittedName>
</protein>
<comment type="caution">
    <text evidence="2">The sequence shown here is derived from an EMBL/GenBank/DDBJ whole genome shotgun (WGS) entry which is preliminary data.</text>
</comment>
<dbReference type="PANTHER" id="PTHR38684">
    <property type="entry name" value="PROTEIN AMPE"/>
    <property type="match status" value="1"/>
</dbReference>
<keyword evidence="3" id="KW-1185">Reference proteome</keyword>
<dbReference type="InterPro" id="IPR052966">
    <property type="entry name" value="Beta-lactamase_Reg"/>
</dbReference>
<name>A0A3N1P3T9_9GAMM</name>
<dbReference type="Pfam" id="PF03186">
    <property type="entry name" value="CobD_Cbib"/>
    <property type="match status" value="1"/>
</dbReference>
<accession>A0A3N1P3T9</accession>
<keyword evidence="1" id="KW-0812">Transmembrane</keyword>